<evidence type="ECO:0000256" key="2">
    <source>
        <dbReference type="ARBA" id="ARBA00022448"/>
    </source>
</evidence>
<dbReference type="Proteomes" id="UP000464754">
    <property type="component" value="Chromosome"/>
</dbReference>
<evidence type="ECO:0000313" key="11">
    <source>
        <dbReference type="EMBL" id="BBK23235.1"/>
    </source>
</evidence>
<evidence type="ECO:0000256" key="6">
    <source>
        <dbReference type="ARBA" id="ARBA00022989"/>
    </source>
</evidence>
<evidence type="ECO:0000256" key="1">
    <source>
        <dbReference type="ARBA" id="ARBA00004651"/>
    </source>
</evidence>
<gene>
    <name evidence="11" type="ORF">Aargi30884_21380</name>
</gene>
<name>A0A6N4TLD9_9FIRM</name>
<feature type="transmembrane region" description="Helical" evidence="9">
    <location>
        <begin position="185"/>
        <end position="209"/>
    </location>
</feature>
<evidence type="ECO:0000256" key="9">
    <source>
        <dbReference type="SAM" id="Phobius"/>
    </source>
</evidence>
<protein>
    <recommendedName>
        <fullName evidence="8">Permease IIC component</fullName>
    </recommendedName>
</protein>
<keyword evidence="6 9" id="KW-1133">Transmembrane helix</keyword>
<evidence type="ECO:0000259" key="10">
    <source>
        <dbReference type="PROSITE" id="PS51105"/>
    </source>
</evidence>
<dbReference type="GO" id="GO:0005886">
    <property type="term" value="C:plasma membrane"/>
    <property type="evidence" value="ECO:0007669"/>
    <property type="project" value="UniProtKB-SubCell"/>
</dbReference>
<dbReference type="EMBL" id="AP019695">
    <property type="protein sequence ID" value="BBK23235.1"/>
    <property type="molecule type" value="Genomic_DNA"/>
</dbReference>
<dbReference type="InterPro" id="IPR004501">
    <property type="entry name" value="PTS_EIIC_3"/>
</dbReference>
<accession>A0A6N4TLD9</accession>
<organism evidence="11 12">
    <name type="scientific">Amedibacterium intestinale</name>
    <dbReference type="NCBI Taxonomy" id="2583452"/>
    <lineage>
        <taxon>Bacteria</taxon>
        <taxon>Bacillati</taxon>
        <taxon>Bacillota</taxon>
        <taxon>Erysipelotrichia</taxon>
        <taxon>Erysipelotrichales</taxon>
        <taxon>Erysipelotrichaceae</taxon>
        <taxon>Amedibacterium</taxon>
    </lineage>
</organism>
<dbReference type="NCBIfam" id="TIGR00410">
    <property type="entry name" value="lacE"/>
    <property type="match status" value="1"/>
</dbReference>
<dbReference type="GO" id="GO:1902815">
    <property type="term" value="P:N,N'-diacetylchitobiose import"/>
    <property type="evidence" value="ECO:0007669"/>
    <property type="project" value="TreeGrafter"/>
</dbReference>
<keyword evidence="5 9" id="KW-0812">Transmembrane</keyword>
<dbReference type="Pfam" id="PF02378">
    <property type="entry name" value="PTS_EIIC"/>
    <property type="match status" value="1"/>
</dbReference>
<feature type="transmembrane region" description="Helical" evidence="9">
    <location>
        <begin position="287"/>
        <end position="309"/>
    </location>
</feature>
<dbReference type="RefSeq" id="WP_118277285.1">
    <property type="nucleotide sequence ID" value="NZ_AP019695.1"/>
</dbReference>
<dbReference type="InterPro" id="IPR003352">
    <property type="entry name" value="PTS_EIIC"/>
</dbReference>
<sequence>MKFETINAKMEKYILPLANKMSSQRHLKAIRDAFISLMPITLVGGIAAIINSAPVTESTTNGILLAWASFAQDNALLLNWVNTLTLGAMSIYICIGITNFLCKQYKTDVLLPIMLSVTGFMMLCIAPQSLGWDGKIVEISYLDGKGLIPAIFIAIFTVEVYHLLRKKNVGRIKMPDSVPASLSETFASLVPGIIILGVFVLIFALFNALGTTMPGFIYSTLAPAFTAADTLPFAIIATLLVHVFWFFGIHDAALSGILSPIRDGGLSLNAAAHVAGQSLPNIFTTPFWVYFVVIGGCGSCLALAILLIRSKSKQLRTVGKIGIVPTFFGISEPIIFGVPLMLNPIFFIPFIFGSVVNATIAYILMDIGIIGKTFAMLSWQMPSIFGAFLSTMDIKAFLLIIVLIIIDILIYYPFFKIYEKQLVQQEISEEE</sequence>
<feature type="transmembrane region" description="Helical" evidence="9">
    <location>
        <begin position="146"/>
        <end position="164"/>
    </location>
</feature>
<dbReference type="PROSITE" id="PS51105">
    <property type="entry name" value="PTS_EIIC_TYPE_3"/>
    <property type="match status" value="1"/>
</dbReference>
<keyword evidence="7 8" id="KW-0472">Membrane</keyword>
<feature type="transmembrane region" description="Helical" evidence="9">
    <location>
        <begin position="29"/>
        <end position="50"/>
    </location>
</feature>
<keyword evidence="12" id="KW-1185">Reference proteome</keyword>
<evidence type="ECO:0000256" key="3">
    <source>
        <dbReference type="ARBA" id="ARBA00022475"/>
    </source>
</evidence>
<keyword evidence="2 8" id="KW-0813">Transport</keyword>
<keyword evidence="4 8" id="KW-0762">Sugar transport</keyword>
<dbReference type="PIRSF" id="PIRSF006351">
    <property type="entry name" value="PTS_EIIC-Cellobiose"/>
    <property type="match status" value="1"/>
</dbReference>
<evidence type="ECO:0000256" key="4">
    <source>
        <dbReference type="ARBA" id="ARBA00022597"/>
    </source>
</evidence>
<comment type="function">
    <text evidence="8">The phosphoenolpyruvate-dependent sugar phosphotransferase system (PTS), a major carbohydrate active -transport system, catalyzes the phosphorylation of incoming sugar substrates concomitant with their translocation across the cell membrane.</text>
</comment>
<dbReference type="PANTHER" id="PTHR33989:SF4">
    <property type="entry name" value="PTS SYSTEM N,N'-DIACETYLCHITOBIOSE-SPECIFIC EIIC COMPONENT"/>
    <property type="match status" value="1"/>
</dbReference>
<dbReference type="InterPro" id="IPR051088">
    <property type="entry name" value="PTS_Sugar-EIIC/EIIB"/>
</dbReference>
<dbReference type="GO" id="GO:0008982">
    <property type="term" value="F:protein-N(PI)-phosphohistidine-sugar phosphotransferase activity"/>
    <property type="evidence" value="ECO:0007669"/>
    <property type="project" value="UniProtKB-UniRule"/>
</dbReference>
<evidence type="ECO:0000313" key="12">
    <source>
        <dbReference type="Proteomes" id="UP000464754"/>
    </source>
</evidence>
<evidence type="ECO:0000256" key="7">
    <source>
        <dbReference type="ARBA" id="ARBA00023136"/>
    </source>
</evidence>
<evidence type="ECO:0000256" key="8">
    <source>
        <dbReference type="PIRNR" id="PIRNR006351"/>
    </source>
</evidence>
<feature type="transmembrane region" description="Helical" evidence="9">
    <location>
        <begin position="109"/>
        <end position="130"/>
    </location>
</feature>
<feature type="transmembrane region" description="Helical" evidence="9">
    <location>
        <begin position="80"/>
        <end position="102"/>
    </location>
</feature>
<proteinExistence type="predicted"/>
<dbReference type="GO" id="GO:0009401">
    <property type="term" value="P:phosphoenolpyruvate-dependent sugar phosphotransferase system"/>
    <property type="evidence" value="ECO:0007669"/>
    <property type="project" value="InterPro"/>
</dbReference>
<dbReference type="PANTHER" id="PTHR33989">
    <property type="match status" value="1"/>
</dbReference>
<dbReference type="KEGG" id="aarg:Aargi30884_21380"/>
<comment type="subcellular location">
    <subcellularLocation>
        <location evidence="1">Cell membrane</location>
        <topology evidence="1">Multi-pass membrane protein</topology>
    </subcellularLocation>
</comment>
<feature type="transmembrane region" description="Helical" evidence="9">
    <location>
        <begin position="396"/>
        <end position="415"/>
    </location>
</feature>
<keyword evidence="3 8" id="KW-1003">Cell membrane</keyword>
<evidence type="ECO:0000256" key="5">
    <source>
        <dbReference type="ARBA" id="ARBA00022692"/>
    </source>
</evidence>
<dbReference type="AlphaFoldDB" id="A0A6N4TLD9"/>
<reference evidence="12" key="1">
    <citation type="submission" date="2019-05" db="EMBL/GenBank/DDBJ databases">
        <title>Complete genome sequencing of Absiella argi strain JCM 30884.</title>
        <authorList>
            <person name="Sakamoto M."/>
            <person name="Murakami T."/>
            <person name="Mori H."/>
        </authorList>
    </citation>
    <scope>NUCLEOTIDE SEQUENCE [LARGE SCALE GENOMIC DNA]</scope>
    <source>
        <strain evidence="12">JCM 30884</strain>
    </source>
</reference>
<dbReference type="InterPro" id="IPR004796">
    <property type="entry name" value="PTS_IIC_cello"/>
</dbReference>
<feature type="domain" description="PTS EIIC type-3" evidence="10">
    <location>
        <begin position="10"/>
        <end position="414"/>
    </location>
</feature>